<feature type="transmembrane region" description="Helical" evidence="5">
    <location>
        <begin position="349"/>
        <end position="370"/>
    </location>
</feature>
<dbReference type="PANTHER" id="PTHR42770">
    <property type="entry name" value="AMINO ACID TRANSPORTER-RELATED"/>
    <property type="match status" value="1"/>
</dbReference>
<keyword evidence="2 5" id="KW-0812">Transmembrane</keyword>
<sequence>MAQSSTTGSRLRRELSVWEAIGLSLALMAPSMAANINPQGTAGTVGRAVPLAFALATVGVLLIAYTFVRLCQRFHHAGSVYGFVGATLGPRAGVVAGWALLGTYTFYGVVTSTAAGIFGAAFLEGLGIWTGQPPWAGFAVGAVALLGVLALAIAPVRGGTRVLLSIEGVTVALILLVSVVILVRLAGGTAPGGHTVDLSVFTVAPGTDASALFLGVVFGFLSFAGFEAAATLGEEAREPRRSIPRAILGTAIFGGVYFVFVTAIEVMGFGTDDAGVAAFTASSSLLGDLGTQYVASWVGHLITIGAAISAFACALACAVSAARLLFALSRDGVGPAPLARVSAARGTPALATVTVVVGMYVIIGLTWFVLGGEPFTLFVASGTIGTLILLVVYALATVGAARLLFFSGRREVAAWEIVVPALALVLLGYTLLRNVVPYPEGAAGIYPAISAAWVLLGIVLVIVRPGASRRAGQLLTSSEGLGRTT</sequence>
<feature type="transmembrane region" description="Helical" evidence="5">
    <location>
        <begin position="106"/>
        <end position="123"/>
    </location>
</feature>
<dbReference type="PIRSF" id="PIRSF006060">
    <property type="entry name" value="AA_transporter"/>
    <property type="match status" value="1"/>
</dbReference>
<comment type="caution">
    <text evidence="7">The sequence shown here is derived from an EMBL/GenBank/DDBJ whole genome shotgun (WGS) entry which is preliminary data.</text>
</comment>
<feature type="transmembrane region" description="Helical" evidence="5">
    <location>
        <begin position="376"/>
        <end position="405"/>
    </location>
</feature>
<feature type="transmembrane region" description="Helical" evidence="5">
    <location>
        <begin position="162"/>
        <end position="186"/>
    </location>
</feature>
<name>A0ABP9P594_9PSEU</name>
<feature type="transmembrane region" description="Helical" evidence="5">
    <location>
        <begin position="49"/>
        <end position="68"/>
    </location>
</feature>
<dbReference type="InterPro" id="IPR050367">
    <property type="entry name" value="APC_superfamily"/>
</dbReference>
<feature type="domain" description="Amino acid permease/ SLC12A" evidence="6">
    <location>
        <begin position="44"/>
        <end position="409"/>
    </location>
</feature>
<gene>
    <name evidence="7" type="ORF">GCM10023320_78400</name>
</gene>
<dbReference type="EMBL" id="BAABJO010000048">
    <property type="protein sequence ID" value="GAA5140570.1"/>
    <property type="molecule type" value="Genomic_DNA"/>
</dbReference>
<proteinExistence type="predicted"/>
<accession>A0ABP9P594</accession>
<evidence type="ECO:0000256" key="1">
    <source>
        <dbReference type="ARBA" id="ARBA00004141"/>
    </source>
</evidence>
<feature type="transmembrane region" description="Helical" evidence="5">
    <location>
        <begin position="198"/>
        <end position="226"/>
    </location>
</feature>
<evidence type="ECO:0000313" key="8">
    <source>
        <dbReference type="Proteomes" id="UP001500804"/>
    </source>
</evidence>
<feature type="transmembrane region" description="Helical" evidence="5">
    <location>
        <begin position="80"/>
        <end position="100"/>
    </location>
</feature>
<reference evidence="8" key="1">
    <citation type="journal article" date="2019" name="Int. J. Syst. Evol. Microbiol.">
        <title>The Global Catalogue of Microorganisms (GCM) 10K type strain sequencing project: providing services to taxonomists for standard genome sequencing and annotation.</title>
        <authorList>
            <consortium name="The Broad Institute Genomics Platform"/>
            <consortium name="The Broad Institute Genome Sequencing Center for Infectious Disease"/>
            <person name="Wu L."/>
            <person name="Ma J."/>
        </authorList>
    </citation>
    <scope>NUCLEOTIDE SEQUENCE [LARGE SCALE GENOMIC DNA]</scope>
    <source>
        <strain evidence="8">JCM 18302</strain>
    </source>
</reference>
<keyword evidence="8" id="KW-1185">Reference proteome</keyword>
<keyword evidence="4 5" id="KW-0472">Membrane</keyword>
<evidence type="ECO:0000256" key="4">
    <source>
        <dbReference type="ARBA" id="ARBA00023136"/>
    </source>
</evidence>
<evidence type="ECO:0000256" key="5">
    <source>
        <dbReference type="SAM" id="Phobius"/>
    </source>
</evidence>
<evidence type="ECO:0000259" key="6">
    <source>
        <dbReference type="Pfam" id="PF00324"/>
    </source>
</evidence>
<feature type="transmembrane region" description="Helical" evidence="5">
    <location>
        <begin position="246"/>
        <end position="264"/>
    </location>
</feature>
<dbReference type="Gene3D" id="1.20.1740.10">
    <property type="entry name" value="Amino acid/polyamine transporter I"/>
    <property type="match status" value="1"/>
</dbReference>
<feature type="transmembrane region" description="Helical" evidence="5">
    <location>
        <begin position="135"/>
        <end position="156"/>
    </location>
</feature>
<keyword evidence="3 5" id="KW-1133">Transmembrane helix</keyword>
<comment type="subcellular location">
    <subcellularLocation>
        <location evidence="1">Membrane</location>
        <topology evidence="1">Multi-pass membrane protein</topology>
    </subcellularLocation>
</comment>
<dbReference type="PANTHER" id="PTHR42770:SF16">
    <property type="entry name" value="AMINO ACID PERMEASE"/>
    <property type="match status" value="1"/>
</dbReference>
<dbReference type="InterPro" id="IPR004841">
    <property type="entry name" value="AA-permease/SLC12A_dom"/>
</dbReference>
<organism evidence="7 8">
    <name type="scientific">Pseudonocardia adelaidensis</name>
    <dbReference type="NCBI Taxonomy" id="648754"/>
    <lineage>
        <taxon>Bacteria</taxon>
        <taxon>Bacillati</taxon>
        <taxon>Actinomycetota</taxon>
        <taxon>Actinomycetes</taxon>
        <taxon>Pseudonocardiales</taxon>
        <taxon>Pseudonocardiaceae</taxon>
        <taxon>Pseudonocardia</taxon>
    </lineage>
</organism>
<feature type="transmembrane region" description="Helical" evidence="5">
    <location>
        <begin position="444"/>
        <end position="463"/>
    </location>
</feature>
<dbReference type="Pfam" id="PF00324">
    <property type="entry name" value="AA_permease"/>
    <property type="match status" value="1"/>
</dbReference>
<feature type="transmembrane region" description="Helical" evidence="5">
    <location>
        <begin position="301"/>
        <end position="328"/>
    </location>
</feature>
<evidence type="ECO:0000256" key="2">
    <source>
        <dbReference type="ARBA" id="ARBA00022692"/>
    </source>
</evidence>
<protein>
    <submittedName>
        <fullName evidence="7">Amino acid permease</fullName>
    </submittedName>
</protein>
<evidence type="ECO:0000256" key="3">
    <source>
        <dbReference type="ARBA" id="ARBA00022989"/>
    </source>
</evidence>
<dbReference type="Proteomes" id="UP001500804">
    <property type="component" value="Unassembled WGS sequence"/>
</dbReference>
<dbReference type="RefSeq" id="WP_345612623.1">
    <property type="nucleotide sequence ID" value="NZ_BAABJO010000048.1"/>
</dbReference>
<feature type="transmembrane region" description="Helical" evidence="5">
    <location>
        <begin position="412"/>
        <end position="432"/>
    </location>
</feature>
<evidence type="ECO:0000313" key="7">
    <source>
        <dbReference type="EMBL" id="GAA5140570.1"/>
    </source>
</evidence>